<dbReference type="InterPro" id="IPR047199">
    <property type="entry name" value="CorA-like"/>
</dbReference>
<evidence type="ECO:0000256" key="2">
    <source>
        <dbReference type="ARBA" id="ARBA00009765"/>
    </source>
</evidence>
<dbReference type="InterPro" id="IPR045863">
    <property type="entry name" value="CorA_TM1_TM2"/>
</dbReference>
<evidence type="ECO:0000256" key="3">
    <source>
        <dbReference type="ARBA" id="ARBA00022692"/>
    </source>
</evidence>
<dbReference type="PANTHER" id="PTHR47891">
    <property type="entry name" value="TRANSPORTER-RELATED"/>
    <property type="match status" value="1"/>
</dbReference>
<comment type="caution">
    <text evidence="7">The sequence shown here is derived from an EMBL/GenBank/DDBJ whole genome shotgun (WGS) entry which is preliminary data.</text>
</comment>
<accession>A0A938BPT2</accession>
<name>A0A938BPT2_UNCW3</name>
<dbReference type="Gene3D" id="3.30.460.20">
    <property type="entry name" value="CorA soluble domain-like"/>
    <property type="match status" value="1"/>
</dbReference>
<dbReference type="CDD" id="cd12827">
    <property type="entry name" value="EcCorA_ZntB-like_u2"/>
    <property type="match status" value="1"/>
</dbReference>
<protein>
    <submittedName>
        <fullName evidence="7">Magnesium transporter CorA family protein</fullName>
    </submittedName>
</protein>
<sequence length="303" mass="34197">MLKTYAIHDSRVVETPGGPISVYLAPDEAERRFLVESCRIDEHTLASALDPDELARLEFEPDHVAVIFKRPRNYSGQDGVLFKVASCGVFLFRDRLIVVQAEDLPLFEGKLFLRIATLPEILLKLINRSIFHFLEHLKIINTISSELEQKINQAMENRQLINLFGLEKSLVYYVASLNSNGTVIDKLKLNTTKIGFSPEEGEFLDDITIENSQCSKQAEIYSNILAGLMDARVSIVSNNLNLLIKTLNIITIAIMVPTLVVSIFSMNVKLPIAENHPLAFWAIMGMAGAALAVFMYAWWRKKW</sequence>
<comment type="similarity">
    <text evidence="2">Belongs to the CorA metal ion transporter (MIT) (TC 1.A.35) family.</text>
</comment>
<evidence type="ECO:0000256" key="6">
    <source>
        <dbReference type="SAM" id="Phobius"/>
    </source>
</evidence>
<evidence type="ECO:0000313" key="8">
    <source>
        <dbReference type="Proteomes" id="UP000779900"/>
    </source>
</evidence>
<dbReference type="Pfam" id="PF01544">
    <property type="entry name" value="CorA"/>
    <property type="match status" value="1"/>
</dbReference>
<dbReference type="InterPro" id="IPR002523">
    <property type="entry name" value="MgTranspt_CorA/ZnTranspt_ZntB"/>
</dbReference>
<organism evidence="7 8">
    <name type="scientific">candidate division WOR-3 bacterium</name>
    <dbReference type="NCBI Taxonomy" id="2052148"/>
    <lineage>
        <taxon>Bacteria</taxon>
        <taxon>Bacteria division WOR-3</taxon>
    </lineage>
</organism>
<proteinExistence type="inferred from homology"/>
<dbReference type="PANTHER" id="PTHR47891:SF2">
    <property type="entry name" value="MAGNESIUM AND COBALT TRANSPORTER"/>
    <property type="match status" value="1"/>
</dbReference>
<dbReference type="SUPFAM" id="SSF143865">
    <property type="entry name" value="CorA soluble domain-like"/>
    <property type="match status" value="1"/>
</dbReference>
<keyword evidence="4 6" id="KW-1133">Transmembrane helix</keyword>
<reference evidence="7" key="1">
    <citation type="submission" date="2019-03" db="EMBL/GenBank/DDBJ databases">
        <title>Lake Tanganyika Metagenome-Assembled Genomes (MAGs).</title>
        <authorList>
            <person name="Tran P."/>
        </authorList>
    </citation>
    <scope>NUCLEOTIDE SEQUENCE</scope>
    <source>
        <strain evidence="7">K_DeepCast_150m_m2_040</strain>
    </source>
</reference>
<feature type="transmembrane region" description="Helical" evidence="6">
    <location>
        <begin position="278"/>
        <end position="299"/>
    </location>
</feature>
<dbReference type="GO" id="GO:0046873">
    <property type="term" value="F:metal ion transmembrane transporter activity"/>
    <property type="evidence" value="ECO:0007669"/>
    <property type="project" value="InterPro"/>
</dbReference>
<dbReference type="AlphaFoldDB" id="A0A938BPT2"/>
<comment type="subcellular location">
    <subcellularLocation>
        <location evidence="1">Membrane</location>
        <topology evidence="1">Multi-pass membrane protein</topology>
    </subcellularLocation>
</comment>
<evidence type="ECO:0000256" key="4">
    <source>
        <dbReference type="ARBA" id="ARBA00022989"/>
    </source>
</evidence>
<gene>
    <name evidence="7" type="ORF">FJY68_06460</name>
</gene>
<keyword evidence="5 6" id="KW-0472">Membrane</keyword>
<dbReference type="SUPFAM" id="SSF144083">
    <property type="entry name" value="Magnesium transport protein CorA, transmembrane region"/>
    <property type="match status" value="1"/>
</dbReference>
<feature type="transmembrane region" description="Helical" evidence="6">
    <location>
        <begin position="242"/>
        <end position="266"/>
    </location>
</feature>
<dbReference type="Proteomes" id="UP000779900">
    <property type="component" value="Unassembled WGS sequence"/>
</dbReference>
<evidence type="ECO:0000313" key="7">
    <source>
        <dbReference type="EMBL" id="MBM3331481.1"/>
    </source>
</evidence>
<dbReference type="InterPro" id="IPR045861">
    <property type="entry name" value="CorA_cytoplasmic_dom"/>
</dbReference>
<dbReference type="Gene3D" id="1.20.58.340">
    <property type="entry name" value="Magnesium transport protein CorA, transmembrane region"/>
    <property type="match status" value="2"/>
</dbReference>
<evidence type="ECO:0000256" key="1">
    <source>
        <dbReference type="ARBA" id="ARBA00004141"/>
    </source>
</evidence>
<keyword evidence="3 6" id="KW-0812">Transmembrane</keyword>
<evidence type="ECO:0000256" key="5">
    <source>
        <dbReference type="ARBA" id="ARBA00023136"/>
    </source>
</evidence>
<dbReference type="EMBL" id="VGIR01000031">
    <property type="protein sequence ID" value="MBM3331481.1"/>
    <property type="molecule type" value="Genomic_DNA"/>
</dbReference>
<dbReference type="GO" id="GO:0016020">
    <property type="term" value="C:membrane"/>
    <property type="evidence" value="ECO:0007669"/>
    <property type="project" value="UniProtKB-SubCell"/>
</dbReference>